<dbReference type="WBParaSite" id="EEL_0000475201-mRNA-1">
    <property type="protein sequence ID" value="EEL_0000475201-mRNA-1"/>
    <property type="gene ID" value="EEL_0000475201"/>
</dbReference>
<reference evidence="3" key="1">
    <citation type="submission" date="2017-02" db="UniProtKB">
        <authorList>
            <consortium name="WormBaseParasite"/>
        </authorList>
    </citation>
    <scope>IDENTIFICATION</scope>
</reference>
<keyword evidence="1" id="KW-0812">Transmembrane</keyword>
<dbReference type="Proteomes" id="UP000050640">
    <property type="component" value="Unplaced"/>
</dbReference>
<keyword evidence="1" id="KW-1133">Transmembrane helix</keyword>
<organism evidence="2 3">
    <name type="scientific">Elaeophora elaphi</name>
    <dbReference type="NCBI Taxonomy" id="1147741"/>
    <lineage>
        <taxon>Eukaryota</taxon>
        <taxon>Metazoa</taxon>
        <taxon>Ecdysozoa</taxon>
        <taxon>Nematoda</taxon>
        <taxon>Chromadorea</taxon>
        <taxon>Rhabditida</taxon>
        <taxon>Spirurina</taxon>
        <taxon>Spiruromorpha</taxon>
        <taxon>Filarioidea</taxon>
        <taxon>Onchocercidae</taxon>
        <taxon>Elaeophora</taxon>
    </lineage>
</organism>
<evidence type="ECO:0000313" key="2">
    <source>
        <dbReference type="Proteomes" id="UP000050640"/>
    </source>
</evidence>
<keyword evidence="1" id="KW-0472">Membrane</keyword>
<evidence type="ECO:0000256" key="1">
    <source>
        <dbReference type="SAM" id="Phobius"/>
    </source>
</evidence>
<feature type="transmembrane region" description="Helical" evidence="1">
    <location>
        <begin position="15"/>
        <end position="34"/>
    </location>
</feature>
<dbReference type="STRING" id="1147741.A0A0R3RSF1"/>
<protein>
    <submittedName>
        <fullName evidence="3">Methyltransf_21 domain-containing protein</fullName>
    </submittedName>
</protein>
<dbReference type="AlphaFoldDB" id="A0A0R3RSF1"/>
<name>A0A0R3RSF1_9BILA</name>
<accession>A0A0R3RSF1</accession>
<sequence>MVVDVISVGKSEMRYISGLLVLRLMTVCTVILIVEDLDVIYNMIWLSINSLGMKLFYKSTTMKNDVSSLSWNDVDISLPPKFNNTVAEALRLNELLAHKQYKCEEGIAAGDNKGAFTICVDGRSNRTMRDALFISGSPYDFDFYLAAVTTERWTFFVPEGFEALDSLGNVDAEMHYLFHLSSNGVWDLDEILHALSNRRFDTVFINFYSSILDEESKMTRLQELRDAPKLMEQILKVLQSDQLHLIIVIGRNMENLIYDWYLLLYQMYFKYHYALTEAESSSACDRTVRSCCYRLSFMRKAHHQVELPVFGFGSPIEEKKRLLKYLTTFKEENVACNEMVEIEDGIAVLCKLNVTENPCIVVYVSYREFKAMESFEHFLPCKIHLFSPVESNQRLVSIQNVYPYGISPYFSKNFTVPDGSDNNSWLLITLSDMLNIVNERRINKFVLDLDGGEWDVFPALLETIRFKSIVLDIDLRVRFWIGEDNENYRRILMYFLRLESFGFRKSYSKIVDDTTAIVNFKNTLLT</sequence>
<keyword evidence="2" id="KW-1185">Reference proteome</keyword>
<evidence type="ECO:0000313" key="3">
    <source>
        <dbReference type="WBParaSite" id="EEL_0000475201-mRNA-1"/>
    </source>
</evidence>
<proteinExistence type="predicted"/>